<reference evidence="2 3" key="1">
    <citation type="submission" date="2024-10" db="EMBL/GenBank/DDBJ databases">
        <title>Paracoccus drimophilus sp. nov., a novel bacterium from corn roots in Hunan.</title>
        <authorList>
            <person name="Li X."/>
        </authorList>
    </citation>
    <scope>NUCLEOTIDE SEQUENCE [LARGE SCALE GENOMIC DNA]</scope>
    <source>
        <strain evidence="2 3">NGMCC 1.201697</strain>
    </source>
</reference>
<sequence length="211" mass="22767">MSNAYLNAAWRLVGLSSTQRLVLVYLADLVNPEGVGWSKLPTIMARTGLSDRAIQKAVQHFEKEGLVTVERSGGRGIANCYTLNFAPIARPNDPGDQPELVHRNGDIAQLDGDQNPERGSENLERGSQNPERGSPQPYITKINPSAPATEAVKESPPPAPRVLPDAETRRRLSAELFGPKAQTSAAPIPDPVSRSSVLLTDQPITEGGFLQ</sequence>
<dbReference type="Pfam" id="PF13730">
    <property type="entry name" value="HTH_36"/>
    <property type="match status" value="1"/>
</dbReference>
<evidence type="ECO:0000313" key="2">
    <source>
        <dbReference type="EMBL" id="MFH5772692.1"/>
    </source>
</evidence>
<feature type="compositionally biased region" description="Polar residues" evidence="1">
    <location>
        <begin position="193"/>
        <end position="203"/>
    </location>
</feature>
<dbReference type="Gene3D" id="1.10.10.10">
    <property type="entry name" value="Winged helix-like DNA-binding domain superfamily/Winged helix DNA-binding domain"/>
    <property type="match status" value="1"/>
</dbReference>
<comment type="caution">
    <text evidence="2">The sequence shown here is derived from an EMBL/GenBank/DDBJ whole genome shotgun (WGS) entry which is preliminary data.</text>
</comment>
<protein>
    <submittedName>
        <fullName evidence="2">Helix-turn-helix domain-containing protein</fullName>
    </submittedName>
</protein>
<dbReference type="Proteomes" id="UP001609376">
    <property type="component" value="Unassembled WGS sequence"/>
</dbReference>
<feature type="compositionally biased region" description="Basic and acidic residues" evidence="1">
    <location>
        <begin position="164"/>
        <end position="173"/>
    </location>
</feature>
<name>A0ABW7LIJ7_9RHOB</name>
<organism evidence="2 3">
    <name type="scientific">Paracoccus broussonetiae subsp. drimophilus</name>
    <dbReference type="NCBI Taxonomy" id="3373869"/>
    <lineage>
        <taxon>Bacteria</taxon>
        <taxon>Pseudomonadati</taxon>
        <taxon>Pseudomonadota</taxon>
        <taxon>Alphaproteobacteria</taxon>
        <taxon>Rhodobacterales</taxon>
        <taxon>Paracoccaceae</taxon>
        <taxon>Paracoccus</taxon>
        <taxon>Paracoccus broussonetiae</taxon>
    </lineage>
</organism>
<feature type="region of interest" description="Disordered" evidence="1">
    <location>
        <begin position="107"/>
        <end position="211"/>
    </location>
</feature>
<proteinExistence type="predicted"/>
<dbReference type="RefSeq" id="WP_395131037.1">
    <property type="nucleotide sequence ID" value="NZ_JBIMPR010000001.1"/>
</dbReference>
<dbReference type="InterPro" id="IPR036390">
    <property type="entry name" value="WH_DNA-bd_sf"/>
</dbReference>
<dbReference type="EMBL" id="JBIMPR010000001">
    <property type="protein sequence ID" value="MFH5772692.1"/>
    <property type="molecule type" value="Genomic_DNA"/>
</dbReference>
<accession>A0ABW7LIJ7</accession>
<dbReference type="InterPro" id="IPR036388">
    <property type="entry name" value="WH-like_DNA-bd_sf"/>
</dbReference>
<evidence type="ECO:0000313" key="3">
    <source>
        <dbReference type="Proteomes" id="UP001609376"/>
    </source>
</evidence>
<keyword evidence="3" id="KW-1185">Reference proteome</keyword>
<dbReference type="SUPFAM" id="SSF46785">
    <property type="entry name" value="Winged helix' DNA-binding domain"/>
    <property type="match status" value="1"/>
</dbReference>
<gene>
    <name evidence="2" type="ORF">ACHFJ0_00495</name>
</gene>
<evidence type="ECO:0000256" key="1">
    <source>
        <dbReference type="SAM" id="MobiDB-lite"/>
    </source>
</evidence>
<feature type="compositionally biased region" description="Basic and acidic residues" evidence="1">
    <location>
        <begin position="115"/>
        <end position="124"/>
    </location>
</feature>